<evidence type="ECO:0000256" key="5">
    <source>
        <dbReference type="ARBA" id="ARBA00022777"/>
    </source>
</evidence>
<dbReference type="InterPro" id="IPR006189">
    <property type="entry name" value="CHASE_dom"/>
</dbReference>
<dbReference type="SUPFAM" id="SSF55874">
    <property type="entry name" value="ATPase domain of HSP90 chaperone/DNA topoisomerase II/histidine kinase"/>
    <property type="match status" value="1"/>
</dbReference>
<evidence type="ECO:0000259" key="8">
    <source>
        <dbReference type="PROSITE" id="PS50112"/>
    </source>
</evidence>
<evidence type="ECO:0000256" key="4">
    <source>
        <dbReference type="ARBA" id="ARBA00022679"/>
    </source>
</evidence>
<dbReference type="InterPro" id="IPR005467">
    <property type="entry name" value="His_kinase_dom"/>
</dbReference>
<evidence type="ECO:0000259" key="10">
    <source>
        <dbReference type="PROSITE" id="PS50839"/>
    </source>
</evidence>
<dbReference type="PANTHER" id="PTHR43304:SF1">
    <property type="entry name" value="PAC DOMAIN-CONTAINING PROTEIN"/>
    <property type="match status" value="1"/>
</dbReference>
<dbReference type="PANTHER" id="PTHR43304">
    <property type="entry name" value="PHYTOCHROME-LIKE PROTEIN CPH1"/>
    <property type="match status" value="1"/>
</dbReference>
<feature type="domain" description="PAC" evidence="9">
    <location>
        <begin position="378"/>
        <end position="430"/>
    </location>
</feature>
<dbReference type="Proteomes" id="UP001378956">
    <property type="component" value="Unassembled WGS sequence"/>
</dbReference>
<dbReference type="InterPro" id="IPR000700">
    <property type="entry name" value="PAS-assoc_C"/>
</dbReference>
<dbReference type="SMART" id="SM01079">
    <property type="entry name" value="CHASE"/>
    <property type="match status" value="1"/>
</dbReference>
<dbReference type="EMBL" id="JBBEUB010000015">
    <property type="protein sequence ID" value="MEJ2905773.1"/>
    <property type="molecule type" value="Genomic_DNA"/>
</dbReference>
<dbReference type="InterPro" id="IPR036890">
    <property type="entry name" value="HATPase_C_sf"/>
</dbReference>
<dbReference type="Pfam" id="PF03924">
    <property type="entry name" value="CHASE"/>
    <property type="match status" value="1"/>
</dbReference>
<feature type="domain" description="PAC" evidence="9">
    <location>
        <begin position="507"/>
        <end position="558"/>
    </location>
</feature>
<dbReference type="PRINTS" id="PR00344">
    <property type="entry name" value="BCTRLSENSOR"/>
</dbReference>
<dbReference type="NCBIfam" id="TIGR00229">
    <property type="entry name" value="sensory_box"/>
    <property type="match status" value="2"/>
</dbReference>
<dbReference type="Pfam" id="PF13426">
    <property type="entry name" value="PAS_9"/>
    <property type="match status" value="1"/>
</dbReference>
<keyword evidence="5" id="KW-0418">Kinase</keyword>
<dbReference type="RefSeq" id="WP_337718164.1">
    <property type="nucleotide sequence ID" value="NZ_JBBEUB010000015.1"/>
</dbReference>
<dbReference type="InterPro" id="IPR003594">
    <property type="entry name" value="HATPase_dom"/>
</dbReference>
<dbReference type="Pfam" id="PF02518">
    <property type="entry name" value="HATPase_c"/>
    <property type="match status" value="1"/>
</dbReference>
<dbReference type="EC" id="2.7.13.3" evidence="2"/>
<sequence length="786" mass="89449">MRLKEKFTACIGRLSGKPKVIGLCVFFFLLLLIGLLVIQRYQIIKEGRRLEMANALNVVKQNVQLVLNNGYTATLTLAMTLNDKGIPKNFDAVADRLIASNSDYKALELLPNGIIKYLYPKKGNELALNLDLFKKSEESRLMATKSIASKMMYYAGPYELQQGGMGIVGRLPIYRENRFWGFSAVVIKQDAFFNSIGVYNNKNNNFYFQFSNVDIATGKEEFFLKGDRDFLGQDHQSTSFAGTNWKLYVINAHERIIPFQLIYPLLFGIGLAILSSLLVVQVVKKTTELQNLVDSQQLKLINTETKFKTIFDQAAIGIALVTPTDGRFLQVNKKLCDILGYKESELLNLSFQNITLPNHPNGVRADVKYFNNGSVKEYRVQKKYLHKEGYTKWCNIVETPLWNDNGEPTNHIVIIEDVTDRKAAEKIVLDSQLRIESLINTIDGIVWEADPNTFEFTFISKKVEDILGYSVEEWLSSPTFWADHIYPDDKDWAIEYCTVSTRKNIQHDFEYRMIAKDGTIVWLRDIVNVISENNNPVLLRGIMIDVGENKHAQDALNHSFNLVTEQNKRLLNFSYIVSHNLRSHTSNIQAITNLIGQTSSEEERIELIEVLKTVSGLLNETMLNLNKVVSIQTSIDVIKERLSLSNYINKTIDILNDQIVLKNAIIKNNVPKDVIVNYNPAYLESILLNFIFNSIRYSHPDRNPVVELDSFIEDSQTVLQISDNGIGIDLEKYGEELYGLYKTFNKKPDSKGVGLFITKNQIDAMGGKVTVSSVVNKGTTFKIYFR</sequence>
<feature type="domain" description="PAS" evidence="8">
    <location>
        <begin position="431"/>
        <end position="491"/>
    </location>
</feature>
<comment type="catalytic activity">
    <reaction evidence="1">
        <text>ATP + protein L-histidine = ADP + protein N-phospho-L-histidine.</text>
        <dbReference type="EC" id="2.7.13.3"/>
    </reaction>
</comment>
<evidence type="ECO:0000259" key="9">
    <source>
        <dbReference type="PROSITE" id="PS50113"/>
    </source>
</evidence>
<comment type="caution">
    <text evidence="11">The sequence shown here is derived from an EMBL/GenBank/DDBJ whole genome shotgun (WGS) entry which is preliminary data.</text>
</comment>
<keyword evidence="12" id="KW-1185">Reference proteome</keyword>
<dbReference type="Gene3D" id="3.30.450.20">
    <property type="entry name" value="PAS domain"/>
    <property type="match status" value="2"/>
</dbReference>
<dbReference type="InterPro" id="IPR000014">
    <property type="entry name" value="PAS"/>
</dbReference>
<dbReference type="InterPro" id="IPR001610">
    <property type="entry name" value="PAC"/>
</dbReference>
<keyword evidence="6" id="KW-0812">Transmembrane</keyword>
<keyword evidence="6" id="KW-0472">Membrane</keyword>
<evidence type="ECO:0000256" key="1">
    <source>
        <dbReference type="ARBA" id="ARBA00000085"/>
    </source>
</evidence>
<evidence type="ECO:0000256" key="2">
    <source>
        <dbReference type="ARBA" id="ARBA00012438"/>
    </source>
</evidence>
<dbReference type="SMART" id="SM00086">
    <property type="entry name" value="PAC"/>
    <property type="match status" value="2"/>
</dbReference>
<dbReference type="PROSITE" id="PS50112">
    <property type="entry name" value="PAS"/>
    <property type="match status" value="2"/>
</dbReference>
<protein>
    <recommendedName>
        <fullName evidence="2">histidine kinase</fullName>
        <ecNumber evidence="2">2.7.13.3</ecNumber>
    </recommendedName>
</protein>
<keyword evidence="6" id="KW-1133">Transmembrane helix</keyword>
<dbReference type="InterPro" id="IPR052162">
    <property type="entry name" value="Sensor_kinase/Photoreceptor"/>
</dbReference>
<dbReference type="Gene3D" id="3.30.565.10">
    <property type="entry name" value="Histidine kinase-like ATPase, C-terminal domain"/>
    <property type="match status" value="1"/>
</dbReference>
<dbReference type="PROSITE" id="PS50109">
    <property type="entry name" value="HIS_KIN"/>
    <property type="match status" value="1"/>
</dbReference>
<feature type="domain" description="PAS" evidence="8">
    <location>
        <begin position="303"/>
        <end position="348"/>
    </location>
</feature>
<dbReference type="InterPro" id="IPR013655">
    <property type="entry name" value="PAS_fold_3"/>
</dbReference>
<proteinExistence type="predicted"/>
<evidence type="ECO:0000259" key="7">
    <source>
        <dbReference type="PROSITE" id="PS50109"/>
    </source>
</evidence>
<gene>
    <name evidence="11" type="ORF">WAE58_25230</name>
</gene>
<name>A0ABU8NU31_9SPHI</name>
<dbReference type="InterPro" id="IPR035965">
    <property type="entry name" value="PAS-like_dom_sf"/>
</dbReference>
<dbReference type="CDD" id="cd00130">
    <property type="entry name" value="PAS"/>
    <property type="match status" value="2"/>
</dbReference>
<dbReference type="Pfam" id="PF08447">
    <property type="entry name" value="PAS_3"/>
    <property type="match status" value="1"/>
</dbReference>
<feature type="domain" description="CHASE" evidence="10">
    <location>
        <begin position="111"/>
        <end position="196"/>
    </location>
</feature>
<dbReference type="SUPFAM" id="SSF55785">
    <property type="entry name" value="PYP-like sensor domain (PAS domain)"/>
    <property type="match status" value="2"/>
</dbReference>
<feature type="transmembrane region" description="Helical" evidence="6">
    <location>
        <begin position="20"/>
        <end position="38"/>
    </location>
</feature>
<evidence type="ECO:0000313" key="12">
    <source>
        <dbReference type="Proteomes" id="UP001378956"/>
    </source>
</evidence>
<reference evidence="11 12" key="1">
    <citation type="submission" date="2024-03" db="EMBL/GenBank/DDBJ databases">
        <title>Sequence of Lycoming College Course Isolates.</title>
        <authorList>
            <person name="Plotts O."/>
            <person name="Newman J."/>
        </authorList>
    </citation>
    <scope>NUCLEOTIDE SEQUENCE [LARGE SCALE GENOMIC DNA]</scope>
    <source>
        <strain evidence="11 12">CJB-3</strain>
    </source>
</reference>
<dbReference type="PROSITE" id="PS50113">
    <property type="entry name" value="PAC"/>
    <property type="match status" value="2"/>
</dbReference>
<dbReference type="SMART" id="SM00387">
    <property type="entry name" value="HATPase_c"/>
    <property type="match status" value="1"/>
</dbReference>
<evidence type="ECO:0000313" key="11">
    <source>
        <dbReference type="EMBL" id="MEJ2905773.1"/>
    </source>
</evidence>
<dbReference type="SMART" id="SM00091">
    <property type="entry name" value="PAS"/>
    <property type="match status" value="2"/>
</dbReference>
<dbReference type="InterPro" id="IPR004358">
    <property type="entry name" value="Sig_transdc_His_kin-like_C"/>
</dbReference>
<keyword evidence="3" id="KW-0597">Phosphoprotein</keyword>
<keyword evidence="4" id="KW-0808">Transferase</keyword>
<organism evidence="11 12">
    <name type="scientific">Pedobacter panaciterrae</name>
    <dbReference type="NCBI Taxonomy" id="363849"/>
    <lineage>
        <taxon>Bacteria</taxon>
        <taxon>Pseudomonadati</taxon>
        <taxon>Bacteroidota</taxon>
        <taxon>Sphingobacteriia</taxon>
        <taxon>Sphingobacteriales</taxon>
        <taxon>Sphingobacteriaceae</taxon>
        <taxon>Pedobacter</taxon>
    </lineage>
</organism>
<feature type="domain" description="Histidine kinase" evidence="7">
    <location>
        <begin position="576"/>
        <end position="786"/>
    </location>
</feature>
<evidence type="ECO:0000256" key="6">
    <source>
        <dbReference type="SAM" id="Phobius"/>
    </source>
</evidence>
<evidence type="ECO:0000256" key="3">
    <source>
        <dbReference type="ARBA" id="ARBA00022553"/>
    </source>
</evidence>
<accession>A0ABU8NU31</accession>
<dbReference type="PROSITE" id="PS50839">
    <property type="entry name" value="CHASE"/>
    <property type="match status" value="1"/>
</dbReference>